<protein>
    <recommendedName>
        <fullName evidence="7">Zn(2)-C6 fungal-type domain-containing protein</fullName>
    </recommendedName>
</protein>
<proteinExistence type="predicted"/>
<dbReference type="PANTHER" id="PTHR47424">
    <property type="entry name" value="REGULATORY PROTEIN GAL4"/>
    <property type="match status" value="1"/>
</dbReference>
<dbReference type="Proteomes" id="UP000240883">
    <property type="component" value="Unassembled WGS sequence"/>
</dbReference>
<feature type="region of interest" description="Disordered" evidence="6">
    <location>
        <begin position="76"/>
        <end position="99"/>
    </location>
</feature>
<gene>
    <name evidence="8" type="ORF">BS50DRAFT_562355</name>
</gene>
<keyword evidence="5" id="KW-0539">Nucleus</keyword>
<dbReference type="InterPro" id="IPR001138">
    <property type="entry name" value="Zn2Cys6_DnaBD"/>
</dbReference>
<keyword evidence="4" id="KW-0804">Transcription</keyword>
<evidence type="ECO:0000256" key="3">
    <source>
        <dbReference type="ARBA" id="ARBA00023125"/>
    </source>
</evidence>
<dbReference type="InterPro" id="IPR051127">
    <property type="entry name" value="Fungal_SecMet_Regulators"/>
</dbReference>
<dbReference type="SMART" id="SM00906">
    <property type="entry name" value="Fungal_trans"/>
    <property type="match status" value="1"/>
</dbReference>
<reference evidence="8 9" key="1">
    <citation type="journal article" date="2018" name="Front. Microbiol.">
        <title>Genome-Wide Analysis of Corynespora cassiicola Leaf Fall Disease Putative Effectors.</title>
        <authorList>
            <person name="Lopez D."/>
            <person name="Ribeiro S."/>
            <person name="Label P."/>
            <person name="Fumanal B."/>
            <person name="Venisse J.S."/>
            <person name="Kohler A."/>
            <person name="de Oliveira R.R."/>
            <person name="Labutti K."/>
            <person name="Lipzen A."/>
            <person name="Lail K."/>
            <person name="Bauer D."/>
            <person name="Ohm R.A."/>
            <person name="Barry K.W."/>
            <person name="Spatafora J."/>
            <person name="Grigoriev I.V."/>
            <person name="Martin F.M."/>
            <person name="Pujade-Renaud V."/>
        </authorList>
    </citation>
    <scope>NUCLEOTIDE SEQUENCE [LARGE SCALE GENOMIC DNA]</scope>
    <source>
        <strain evidence="8 9">Philippines</strain>
    </source>
</reference>
<dbReference type="Gene3D" id="4.10.240.10">
    <property type="entry name" value="Zn(2)-C6 fungal-type DNA-binding domain"/>
    <property type="match status" value="1"/>
</dbReference>
<evidence type="ECO:0000259" key="7">
    <source>
        <dbReference type="PROSITE" id="PS50048"/>
    </source>
</evidence>
<keyword evidence="1" id="KW-0479">Metal-binding</keyword>
<evidence type="ECO:0000256" key="1">
    <source>
        <dbReference type="ARBA" id="ARBA00022723"/>
    </source>
</evidence>
<dbReference type="GO" id="GO:0000981">
    <property type="term" value="F:DNA-binding transcription factor activity, RNA polymerase II-specific"/>
    <property type="evidence" value="ECO:0007669"/>
    <property type="project" value="InterPro"/>
</dbReference>
<dbReference type="PROSITE" id="PS50048">
    <property type="entry name" value="ZN2_CY6_FUNGAL_2"/>
    <property type="match status" value="1"/>
</dbReference>
<dbReference type="Pfam" id="PF04082">
    <property type="entry name" value="Fungal_trans"/>
    <property type="match status" value="1"/>
</dbReference>
<organism evidence="8 9">
    <name type="scientific">Corynespora cassiicola Philippines</name>
    <dbReference type="NCBI Taxonomy" id="1448308"/>
    <lineage>
        <taxon>Eukaryota</taxon>
        <taxon>Fungi</taxon>
        <taxon>Dikarya</taxon>
        <taxon>Ascomycota</taxon>
        <taxon>Pezizomycotina</taxon>
        <taxon>Dothideomycetes</taxon>
        <taxon>Pleosporomycetidae</taxon>
        <taxon>Pleosporales</taxon>
        <taxon>Corynesporascaceae</taxon>
        <taxon>Corynespora</taxon>
    </lineage>
</organism>
<dbReference type="InterPro" id="IPR036864">
    <property type="entry name" value="Zn2-C6_fun-type_DNA-bd_sf"/>
</dbReference>
<dbReference type="AlphaFoldDB" id="A0A2T2N7R5"/>
<sequence length="706" mass="77986">MNRQRLDKRRRVALACEACRDRKVRCDGGKPVCKQCDRRGYTLCNYSIIASSAQRRSEQEFIASLKRQIEELQDRLGQSTPRAHHATSANDGPTSVSAMGASLSLTGQAQSPSEGFYGQSSVLALLKEIHSPGVQSDCTNNSPQMRSKPEPSSSHQASRNDRFIDYLRPAYSLPPRSIADKLSGLYFQSVHIFYPWIHAPSFQDSFERIWTGAHEAGYVAEAGPDIGLGGSKCSTAAFYCALNAMFALGCEFSDLPAEVKDETSAGFYQRMKELLPMNILDRGSLADIQTLLLVGQYLLCTQNATRCWNVVGLACRMALGIGLQSEPAVSLSNLEVEMRRRVWYACIQMDVTVSMTLGRPPTMRDNCNVPLPSPIDDKFLSYSTSDSVQPPEKFSINHFCVENIKLAEILADILEYVYHPRSTTTNLRPSHFNHANPQNSFDTIMALNSSLDDFATALPDKLHWDKIQSLQNVDPIVHRQSNVLHARYLHLKILLHRPSFTHYCSSARQPPNPRTTHQRLASSLHTECAFICAETACQLIHSLTAAAQIDSTGAWWYSVFYIVTSAAILILAESTEALARQFGEGELRRAWEGCRGLLERLGERHVRAGVYVRSLTGLREGLRPQGGPSTVIQTLVGVDEGVGGPNDVHGWGGAGIRGVGVVPGPQDHAGEPMWQGDGFVGDQSIFTLLDDWEAGVGNIMMPDDQW</sequence>
<dbReference type="EMBL" id="KZ678144">
    <property type="protein sequence ID" value="PSN61455.1"/>
    <property type="molecule type" value="Genomic_DNA"/>
</dbReference>
<dbReference type="PANTHER" id="PTHR47424:SF3">
    <property type="entry name" value="REGULATORY PROTEIN GAL4"/>
    <property type="match status" value="1"/>
</dbReference>
<keyword evidence="9" id="KW-1185">Reference proteome</keyword>
<dbReference type="GO" id="GO:0006351">
    <property type="term" value="P:DNA-templated transcription"/>
    <property type="evidence" value="ECO:0007669"/>
    <property type="project" value="InterPro"/>
</dbReference>
<dbReference type="GO" id="GO:0000435">
    <property type="term" value="P:positive regulation of transcription from RNA polymerase II promoter by galactose"/>
    <property type="evidence" value="ECO:0007669"/>
    <property type="project" value="TreeGrafter"/>
</dbReference>
<dbReference type="Pfam" id="PF00172">
    <property type="entry name" value="Zn_clus"/>
    <property type="match status" value="1"/>
</dbReference>
<evidence type="ECO:0000313" key="9">
    <source>
        <dbReference type="Proteomes" id="UP000240883"/>
    </source>
</evidence>
<dbReference type="PROSITE" id="PS00463">
    <property type="entry name" value="ZN2_CY6_FUNGAL_1"/>
    <property type="match status" value="1"/>
</dbReference>
<dbReference type="SMART" id="SM00066">
    <property type="entry name" value="GAL4"/>
    <property type="match status" value="1"/>
</dbReference>
<dbReference type="STRING" id="1448308.A0A2T2N7R5"/>
<evidence type="ECO:0000256" key="6">
    <source>
        <dbReference type="SAM" id="MobiDB-lite"/>
    </source>
</evidence>
<dbReference type="OrthoDB" id="424974at2759"/>
<evidence type="ECO:0000313" key="8">
    <source>
        <dbReference type="EMBL" id="PSN61455.1"/>
    </source>
</evidence>
<dbReference type="CDD" id="cd12148">
    <property type="entry name" value="fungal_TF_MHR"/>
    <property type="match status" value="1"/>
</dbReference>
<feature type="compositionally biased region" description="Polar residues" evidence="6">
    <location>
        <begin position="134"/>
        <end position="157"/>
    </location>
</feature>
<accession>A0A2T2N7R5</accession>
<dbReference type="CDD" id="cd00067">
    <property type="entry name" value="GAL4"/>
    <property type="match status" value="1"/>
</dbReference>
<dbReference type="GO" id="GO:0008270">
    <property type="term" value="F:zinc ion binding"/>
    <property type="evidence" value="ECO:0007669"/>
    <property type="project" value="InterPro"/>
</dbReference>
<feature type="region of interest" description="Disordered" evidence="6">
    <location>
        <begin position="134"/>
        <end position="159"/>
    </location>
</feature>
<evidence type="ECO:0000256" key="2">
    <source>
        <dbReference type="ARBA" id="ARBA00023015"/>
    </source>
</evidence>
<dbReference type="InterPro" id="IPR007219">
    <property type="entry name" value="XnlR_reg_dom"/>
</dbReference>
<evidence type="ECO:0000256" key="4">
    <source>
        <dbReference type="ARBA" id="ARBA00023163"/>
    </source>
</evidence>
<keyword evidence="3" id="KW-0238">DNA-binding</keyword>
<dbReference type="GO" id="GO:0005634">
    <property type="term" value="C:nucleus"/>
    <property type="evidence" value="ECO:0007669"/>
    <property type="project" value="TreeGrafter"/>
</dbReference>
<dbReference type="GO" id="GO:0000978">
    <property type="term" value="F:RNA polymerase II cis-regulatory region sequence-specific DNA binding"/>
    <property type="evidence" value="ECO:0007669"/>
    <property type="project" value="TreeGrafter"/>
</dbReference>
<name>A0A2T2N7R5_CORCC</name>
<dbReference type="SUPFAM" id="SSF57701">
    <property type="entry name" value="Zn2/Cys6 DNA-binding domain"/>
    <property type="match status" value="1"/>
</dbReference>
<keyword evidence="2" id="KW-0805">Transcription regulation</keyword>
<evidence type="ECO:0000256" key="5">
    <source>
        <dbReference type="ARBA" id="ARBA00023242"/>
    </source>
</evidence>
<feature type="domain" description="Zn(2)-C6 fungal-type" evidence="7">
    <location>
        <begin position="15"/>
        <end position="46"/>
    </location>
</feature>